<evidence type="ECO:0000313" key="4">
    <source>
        <dbReference type="EMBL" id="AGJ90558.1"/>
    </source>
</evidence>
<keyword evidence="5" id="KW-1185">Reference proteome</keyword>
<keyword evidence="3" id="KW-0472">Membrane</keyword>
<dbReference type="PATRIC" id="fig|1292033.3.peg.105"/>
<feature type="transmembrane region" description="Helical" evidence="3">
    <location>
        <begin position="33"/>
        <end position="59"/>
    </location>
</feature>
<gene>
    <name evidence="4" type="ORF">MPUT9231_1040</name>
</gene>
<dbReference type="Gene3D" id="6.10.280.80">
    <property type="entry name" value="NCX, peripheral helical region"/>
    <property type="match status" value="1"/>
</dbReference>
<reference evidence="4 5" key="1">
    <citation type="journal article" date="2013" name="Genome Announc.">
        <title>Complete Genome Sequence of Mycoplasma putrefaciens Strain 9231, One of the Agents of Contagious Agalactia in Goats.</title>
        <authorList>
            <person name="Dupuy V."/>
            <person name="Sirand-Pugnet P."/>
            <person name="Baranowski E."/>
            <person name="Barre A."/>
            <person name="Breton M."/>
            <person name="Couture C."/>
            <person name="Dordet-Frisoni E."/>
            <person name="Gaurivaud P."/>
            <person name="Jacob D."/>
            <person name="Lemaitre C."/>
            <person name="Manso-Silvan L."/>
            <person name="Nikolski M."/>
            <person name="Nouvel L.X."/>
            <person name="Poumarat F."/>
            <person name="Tardy F."/>
            <person name="Thebault P."/>
            <person name="Theil S."/>
            <person name="Citti C."/>
            <person name="Blanchard A."/>
            <person name="Thiaucourt F."/>
        </authorList>
    </citation>
    <scope>NUCLEOTIDE SEQUENCE [LARGE SCALE GENOMIC DNA]</scope>
    <source>
        <strain evidence="4">Mput9231</strain>
    </source>
</reference>
<dbReference type="eggNOG" id="ENOG5032ESH">
    <property type="taxonomic scope" value="Bacteria"/>
</dbReference>
<feature type="region of interest" description="Disordered" evidence="2">
    <location>
        <begin position="145"/>
        <end position="164"/>
    </location>
</feature>
<evidence type="ECO:0000256" key="1">
    <source>
        <dbReference type="SAM" id="Coils"/>
    </source>
</evidence>
<sequence length="254" mass="29601">MKKNLQRYWQKIIYLFDAKQAYEYNKTFKTSNLIIQISAGVGMLLAWFMFIFGIVGLVVGAERLVSSSIKLNTAAGVSLLILGSYIFLFSALALTLSVISIYFRSTVLKVVLSIVAISSVACMVGGIYLLFVKKIPDSNLTINQVESDDQDYEDPDYDDDNQDQDYEEQKLAYQRQELERQRQELERQKQAQKQQEQINRARIIEKLKQVQKIYELVQKNEISQERLDLVFAKDEEFKELYEQIKLNHQLKDER</sequence>
<keyword evidence="3" id="KW-0812">Transmembrane</keyword>
<feature type="transmembrane region" description="Helical" evidence="3">
    <location>
        <begin position="110"/>
        <end position="131"/>
    </location>
</feature>
<proteinExistence type="predicted"/>
<protein>
    <recommendedName>
        <fullName evidence="6">Transmembrane protein</fullName>
    </recommendedName>
</protein>
<keyword evidence="3" id="KW-1133">Transmembrane helix</keyword>
<dbReference type="RefSeq" id="WP_015587210.1">
    <property type="nucleotide sequence ID" value="NC_021083.1"/>
</dbReference>
<dbReference type="Proteomes" id="UP000012984">
    <property type="component" value="Chromosome"/>
</dbReference>
<feature type="coiled-coil region" evidence="1">
    <location>
        <begin position="166"/>
        <end position="202"/>
    </location>
</feature>
<evidence type="ECO:0000256" key="2">
    <source>
        <dbReference type="SAM" id="MobiDB-lite"/>
    </source>
</evidence>
<dbReference type="AlphaFoldDB" id="M9W966"/>
<evidence type="ECO:0008006" key="6">
    <source>
        <dbReference type="Google" id="ProtNLM"/>
    </source>
</evidence>
<organism evidence="4 5">
    <name type="scientific">Mycoplasma putrefaciens Mput9231</name>
    <dbReference type="NCBI Taxonomy" id="1292033"/>
    <lineage>
        <taxon>Bacteria</taxon>
        <taxon>Bacillati</taxon>
        <taxon>Mycoplasmatota</taxon>
        <taxon>Mollicutes</taxon>
        <taxon>Mycoplasmataceae</taxon>
        <taxon>Mycoplasma</taxon>
    </lineage>
</organism>
<name>M9W966_9MOLU</name>
<dbReference type="OrthoDB" id="400714at2"/>
<dbReference type="HOGENOM" id="CLU_104589_0_0_14"/>
<dbReference type="EMBL" id="CP004357">
    <property type="protein sequence ID" value="AGJ90558.1"/>
    <property type="molecule type" value="Genomic_DNA"/>
</dbReference>
<evidence type="ECO:0000313" key="5">
    <source>
        <dbReference type="Proteomes" id="UP000012984"/>
    </source>
</evidence>
<dbReference type="KEGG" id="mput:MPUT9231_1040"/>
<accession>M9W966</accession>
<feature type="compositionally biased region" description="Acidic residues" evidence="2">
    <location>
        <begin position="146"/>
        <end position="164"/>
    </location>
</feature>
<feature type="transmembrane region" description="Helical" evidence="3">
    <location>
        <begin position="79"/>
        <end position="103"/>
    </location>
</feature>
<evidence type="ECO:0000256" key="3">
    <source>
        <dbReference type="SAM" id="Phobius"/>
    </source>
</evidence>
<keyword evidence="1" id="KW-0175">Coiled coil</keyword>